<dbReference type="SMART" id="SM00382">
    <property type="entry name" value="AAA"/>
    <property type="match status" value="1"/>
</dbReference>
<accession>A0A6N7IRA3</accession>
<dbReference type="SUPFAM" id="SSF52540">
    <property type="entry name" value="P-loop containing nucleoside triphosphate hydrolases"/>
    <property type="match status" value="1"/>
</dbReference>
<dbReference type="InterPro" id="IPR014217">
    <property type="entry name" value="Spore_III_AA"/>
</dbReference>
<comment type="caution">
    <text evidence="4">The sequence shown here is derived from an EMBL/GenBank/DDBJ whole genome shotgun (WGS) entry which is preliminary data.</text>
</comment>
<dbReference type="OrthoDB" id="9768243at2"/>
<evidence type="ECO:0000259" key="3">
    <source>
        <dbReference type="SMART" id="SM00382"/>
    </source>
</evidence>
<reference evidence="4 5" key="1">
    <citation type="submission" date="2019-10" db="EMBL/GenBank/DDBJ databases">
        <title>Comparative genomics of sulfur disproportionating microorganisms.</title>
        <authorList>
            <person name="Ward L.M."/>
            <person name="Bertran E."/>
            <person name="Johnston D."/>
        </authorList>
    </citation>
    <scope>NUCLEOTIDE SEQUENCE [LARGE SCALE GENOMIC DNA]</scope>
    <source>
        <strain evidence="4 5">DSM 14055</strain>
    </source>
</reference>
<keyword evidence="1" id="KW-0547">Nucleotide-binding</keyword>
<dbReference type="InterPro" id="IPR045735">
    <property type="entry name" value="Spore_III_AA_AAA+_ATPase"/>
</dbReference>
<gene>
    <name evidence="4" type="primary">spoIIIAA</name>
    <name evidence="4" type="ORF">GFC01_07480</name>
</gene>
<dbReference type="InterPro" id="IPR003593">
    <property type="entry name" value="AAA+_ATPase"/>
</dbReference>
<dbReference type="Proteomes" id="UP000441717">
    <property type="component" value="Unassembled WGS sequence"/>
</dbReference>
<sequence length="336" mass="36895">MGVTPVLRPVWPDKGFPGGEILPVLPAHIRKFIAGLPPEILEGLEEIRLRQNRPLILGLVHKDVFLDPEGNPVLTPERAYRVSADDLERAVQLITGSSLYALEEELRNGYITLPGGHRVGLTGRAVMEGGRVKTLKYISSLNIRICREVPGMAMSLLPHLIDRQTKGIYHTLIFSPPRCGKTTLLRDLIRLLSNGVPELGLPGVTVGVVDERSELAGCYRGVPQRDVGMRTDVLDGCPKAEGMVMLLRSMAPQVIATDEIGRREDIAALEEVFHAGVRVLVTVHGSSLSELNSRPALQQLFRLRVIQRFVLLGRSRGVGTVEDIIDGINMRSLGVK</sequence>
<dbReference type="RefSeq" id="WP_152946037.1">
    <property type="nucleotide sequence ID" value="NZ_WHYR01000016.1"/>
</dbReference>
<proteinExistence type="predicted"/>
<evidence type="ECO:0000313" key="4">
    <source>
        <dbReference type="EMBL" id="MQL52113.1"/>
    </source>
</evidence>
<feature type="domain" description="AAA+ ATPase" evidence="3">
    <location>
        <begin position="167"/>
        <end position="313"/>
    </location>
</feature>
<keyword evidence="5" id="KW-1185">Reference proteome</keyword>
<evidence type="ECO:0000313" key="5">
    <source>
        <dbReference type="Proteomes" id="UP000441717"/>
    </source>
</evidence>
<dbReference type="EMBL" id="WHYR01000016">
    <property type="protein sequence ID" value="MQL52113.1"/>
    <property type="molecule type" value="Genomic_DNA"/>
</dbReference>
<dbReference type="PANTHER" id="PTHR20953">
    <property type="entry name" value="KINASE-RELATED"/>
    <property type="match status" value="1"/>
</dbReference>
<name>A0A6N7IRA3_9FIRM</name>
<keyword evidence="2" id="KW-0067">ATP-binding</keyword>
<dbReference type="Gene3D" id="3.40.50.300">
    <property type="entry name" value="P-loop containing nucleotide triphosphate hydrolases"/>
    <property type="match status" value="1"/>
</dbReference>
<dbReference type="GO" id="GO:0005524">
    <property type="term" value="F:ATP binding"/>
    <property type="evidence" value="ECO:0007669"/>
    <property type="project" value="UniProtKB-KW"/>
</dbReference>
<dbReference type="PANTHER" id="PTHR20953:SF3">
    <property type="entry name" value="P-LOOP CONTAINING NUCLEOSIDE TRIPHOSPHATE HYDROLASES SUPERFAMILY PROTEIN"/>
    <property type="match status" value="1"/>
</dbReference>
<evidence type="ECO:0000256" key="1">
    <source>
        <dbReference type="ARBA" id="ARBA00022741"/>
    </source>
</evidence>
<organism evidence="4 5">
    <name type="scientific">Desulfofundulus thermobenzoicus</name>
    <dbReference type="NCBI Taxonomy" id="29376"/>
    <lineage>
        <taxon>Bacteria</taxon>
        <taxon>Bacillati</taxon>
        <taxon>Bacillota</taxon>
        <taxon>Clostridia</taxon>
        <taxon>Eubacteriales</taxon>
        <taxon>Peptococcaceae</taxon>
        <taxon>Desulfofundulus</taxon>
    </lineage>
</organism>
<dbReference type="AlphaFoldDB" id="A0A6N7IRA3"/>
<dbReference type="NCBIfam" id="TIGR02858">
    <property type="entry name" value="spore_III_AA"/>
    <property type="match status" value="1"/>
</dbReference>
<protein>
    <submittedName>
        <fullName evidence="4">Stage III sporulation protein AA</fullName>
    </submittedName>
</protein>
<dbReference type="Pfam" id="PF19568">
    <property type="entry name" value="Spore_III_AA"/>
    <property type="match status" value="1"/>
</dbReference>
<dbReference type="InterPro" id="IPR027417">
    <property type="entry name" value="P-loop_NTPase"/>
</dbReference>
<evidence type="ECO:0000256" key="2">
    <source>
        <dbReference type="ARBA" id="ARBA00022840"/>
    </source>
</evidence>